<evidence type="ECO:0000256" key="4">
    <source>
        <dbReference type="ARBA" id="ARBA00022475"/>
    </source>
</evidence>
<keyword evidence="5 8" id="KW-0812">Transmembrane</keyword>
<reference evidence="10 11" key="1">
    <citation type="submission" date="2016-12" db="EMBL/GenBank/DDBJ databases">
        <title>Isolation and genomic insights into novel planktonic Zetaproteobacteria from stratified waters of the Chesapeake Bay.</title>
        <authorList>
            <person name="McAllister S.M."/>
            <person name="Kato S."/>
            <person name="Chan C.S."/>
            <person name="Chiu B.K."/>
            <person name="Field E.K."/>
        </authorList>
    </citation>
    <scope>NUCLEOTIDE SEQUENCE [LARGE SCALE GENOMIC DNA]</scope>
    <source>
        <strain evidence="10 11">CP-8</strain>
    </source>
</reference>
<feature type="transmembrane region" description="Helical" evidence="8">
    <location>
        <begin position="59"/>
        <end position="81"/>
    </location>
</feature>
<dbReference type="KEGG" id="mfn:Ga0123462_0877"/>
<evidence type="ECO:0000256" key="8">
    <source>
        <dbReference type="RuleBase" id="RU363064"/>
    </source>
</evidence>
<gene>
    <name evidence="10" type="ORF">Ga0123462_0877</name>
</gene>
<feature type="transmembrane region" description="Helical" evidence="8">
    <location>
        <begin position="193"/>
        <end position="212"/>
    </location>
</feature>
<keyword evidence="3 8" id="KW-0813">Transport</keyword>
<accession>A0A2K8LBX5</accession>
<feature type="transmembrane region" description="Helical" evidence="8">
    <location>
        <begin position="258"/>
        <end position="278"/>
    </location>
</feature>
<feature type="transmembrane region" description="Helical" evidence="8">
    <location>
        <begin position="102"/>
        <end position="130"/>
    </location>
</feature>
<proteinExistence type="inferred from homology"/>
<keyword evidence="7 8" id="KW-0472">Membrane</keyword>
<keyword evidence="4" id="KW-1003">Cell membrane</keyword>
<dbReference type="PANTHER" id="PTHR30330:SF3">
    <property type="entry name" value="TRANSCRIPTIONAL REGULATOR, LRP FAMILY"/>
    <property type="match status" value="1"/>
</dbReference>
<comment type="subcellular location">
    <subcellularLocation>
        <location evidence="8">Cell inner membrane</location>
        <topology evidence="8">Multi-pass membrane protein</topology>
    </subcellularLocation>
    <subcellularLocation>
        <location evidence="1">Cell membrane</location>
        <topology evidence="1">Multi-pass membrane protein</topology>
    </subcellularLocation>
</comment>
<comment type="similarity">
    <text evidence="2 8">Belongs to the alanine or glycine:cation symporter (AGCS) (TC 2.A.25) family.</text>
</comment>
<dbReference type="NCBIfam" id="TIGR00835">
    <property type="entry name" value="agcS"/>
    <property type="match status" value="1"/>
</dbReference>
<evidence type="ECO:0000256" key="9">
    <source>
        <dbReference type="SAM" id="SignalP"/>
    </source>
</evidence>
<dbReference type="Pfam" id="PF01235">
    <property type="entry name" value="Na_Ala_symp"/>
    <property type="match status" value="1"/>
</dbReference>
<feature type="transmembrane region" description="Helical" evidence="8">
    <location>
        <begin position="351"/>
        <end position="371"/>
    </location>
</feature>
<feature type="transmembrane region" description="Helical" evidence="8">
    <location>
        <begin position="437"/>
        <end position="458"/>
    </location>
</feature>
<dbReference type="PRINTS" id="PR00175">
    <property type="entry name" value="NAALASMPORT"/>
</dbReference>
<evidence type="ECO:0000313" key="11">
    <source>
        <dbReference type="Proteomes" id="UP000231637"/>
    </source>
</evidence>
<keyword evidence="8" id="KW-0997">Cell inner membrane</keyword>
<dbReference type="EMBL" id="CP018800">
    <property type="protein sequence ID" value="ATX81746.1"/>
    <property type="molecule type" value="Genomic_DNA"/>
</dbReference>
<dbReference type="Gene3D" id="1.20.1740.10">
    <property type="entry name" value="Amino acid/polyamine transporter I"/>
    <property type="match status" value="1"/>
</dbReference>
<feature type="transmembrane region" description="Helical" evidence="8">
    <location>
        <begin position="391"/>
        <end position="416"/>
    </location>
</feature>
<sequence>MGQFYLKIILFMSLLLPAGVAHAEAESAGVDAFFGTLNGYLASVLFFDVMPGEGSMPFIVAWLIVGAVYLTFRFGFINLRMMGHAMQILRGKYRSSDDQGEVSPFQALTTALSATVGLGNIAGVAIAVSIGGPGATLWMIIAGFFGMTSKFTEVTLAQMYREFRPDGHVMGGAMEYLSKGFAEKGMAGMGRKLAVLFAILCVGASFGGGNAFQVSQAMGAVQNELSFFKDYPWVFGVFMATAVGIVIIGGIKRIAHAAEALVPTMVFIYLTACLWIILSHLTDVPAAISLIVTEAFSPTAVAGGMIGVIVQGFKRAAFSSEAGIGSAAIAHSAASVKYPVRQGFVALYEPFIDTVVICTMTALVIILTGVYNAPEHAALVEASKGAALTAVAFGSVISWFPVILSISVVLFAYSTMISWSYYGERCWTYVFGEQFSMVYRLIFLMFIVLASLVSAGNILDFSDLLLLAMAFPNFLALYLLQGKVADALKDYMIRLRNGELDKEVGRH</sequence>
<evidence type="ECO:0000256" key="6">
    <source>
        <dbReference type="ARBA" id="ARBA00022989"/>
    </source>
</evidence>
<dbReference type="PANTHER" id="PTHR30330">
    <property type="entry name" value="AGSS FAMILY TRANSPORTER, SODIUM-ALANINE"/>
    <property type="match status" value="1"/>
</dbReference>
<evidence type="ECO:0000256" key="5">
    <source>
        <dbReference type="ARBA" id="ARBA00022692"/>
    </source>
</evidence>
<keyword evidence="9" id="KW-0732">Signal</keyword>
<evidence type="ECO:0000256" key="2">
    <source>
        <dbReference type="ARBA" id="ARBA00009261"/>
    </source>
</evidence>
<dbReference type="AlphaFoldDB" id="A0A2K8LBX5"/>
<feature type="chain" id="PRO_5015004738" evidence="9">
    <location>
        <begin position="24"/>
        <end position="507"/>
    </location>
</feature>
<feature type="transmembrane region" description="Helical" evidence="8">
    <location>
        <begin position="136"/>
        <end position="156"/>
    </location>
</feature>
<organism evidence="10 11">
    <name type="scientific">Mariprofundus ferrinatatus</name>
    <dbReference type="NCBI Taxonomy" id="1921087"/>
    <lineage>
        <taxon>Bacteria</taxon>
        <taxon>Pseudomonadati</taxon>
        <taxon>Pseudomonadota</taxon>
        <taxon>Candidatius Mariprofundia</taxon>
        <taxon>Mariprofundales</taxon>
        <taxon>Mariprofundaceae</taxon>
        <taxon>Mariprofundus</taxon>
    </lineage>
</organism>
<feature type="transmembrane region" description="Helical" evidence="8">
    <location>
        <begin position="464"/>
        <end position="480"/>
    </location>
</feature>
<dbReference type="InterPro" id="IPR001463">
    <property type="entry name" value="Na/Ala_symport"/>
</dbReference>
<feature type="transmembrane region" description="Helical" evidence="8">
    <location>
        <begin position="284"/>
        <end position="310"/>
    </location>
</feature>
<feature type="signal peptide" evidence="9">
    <location>
        <begin position="1"/>
        <end position="23"/>
    </location>
</feature>
<protein>
    <submittedName>
        <fullName evidence="10">Alanine or glycine:cation symporter, AGCS family</fullName>
    </submittedName>
</protein>
<keyword evidence="8" id="KW-0769">Symport</keyword>
<evidence type="ECO:0000256" key="3">
    <source>
        <dbReference type="ARBA" id="ARBA00022448"/>
    </source>
</evidence>
<dbReference type="OrthoDB" id="9806926at2"/>
<evidence type="ECO:0000256" key="1">
    <source>
        <dbReference type="ARBA" id="ARBA00004651"/>
    </source>
</evidence>
<keyword evidence="11" id="KW-1185">Reference proteome</keyword>
<dbReference type="GO" id="GO:0005886">
    <property type="term" value="C:plasma membrane"/>
    <property type="evidence" value="ECO:0007669"/>
    <property type="project" value="UniProtKB-SubCell"/>
</dbReference>
<keyword evidence="6 8" id="KW-1133">Transmembrane helix</keyword>
<dbReference type="Proteomes" id="UP000231637">
    <property type="component" value="Chromosome"/>
</dbReference>
<evidence type="ECO:0000256" key="7">
    <source>
        <dbReference type="ARBA" id="ARBA00023136"/>
    </source>
</evidence>
<dbReference type="GO" id="GO:0005283">
    <property type="term" value="F:amino acid:sodium symporter activity"/>
    <property type="evidence" value="ECO:0007669"/>
    <property type="project" value="InterPro"/>
</dbReference>
<feature type="transmembrane region" description="Helical" evidence="8">
    <location>
        <begin position="232"/>
        <end position="251"/>
    </location>
</feature>
<name>A0A2K8LBX5_9PROT</name>
<evidence type="ECO:0000313" key="10">
    <source>
        <dbReference type="EMBL" id="ATX81746.1"/>
    </source>
</evidence>